<feature type="region of interest" description="Disordered" evidence="1">
    <location>
        <begin position="23"/>
        <end position="55"/>
    </location>
</feature>
<name>A0A375J7I5_9BURK</name>
<accession>A0A375J7I5</accession>
<gene>
    <name evidence="2" type="ORF">CBM2634_B160417</name>
</gene>
<proteinExistence type="predicted"/>
<sequence>MTRSPASTRMRFFFRRPDEYAQTSKPFSRITRKRLSGSTSDTLPPNSTSSSFAKGAPCCSRAACARAWGGGQPLTADRGEWAVRPDCGLTAACRGLLLAQPGCGMFACAAGSLPGAGFGAVGVVAHGHVGHDAFGAIAVFRNHVGREPDAGFLLDRIDGNGIRAVLDRVDSIQCVTCSWARPWAARGIGMPMRRVARWRPSAVAVCQDLARATARALHLA</sequence>
<organism evidence="2 3">
    <name type="scientific">Cupriavidus taiwanensis</name>
    <dbReference type="NCBI Taxonomy" id="164546"/>
    <lineage>
        <taxon>Bacteria</taxon>
        <taxon>Pseudomonadati</taxon>
        <taxon>Pseudomonadota</taxon>
        <taxon>Betaproteobacteria</taxon>
        <taxon>Burkholderiales</taxon>
        <taxon>Burkholderiaceae</taxon>
        <taxon>Cupriavidus</taxon>
    </lineage>
</organism>
<dbReference type="AlphaFoldDB" id="A0A375J7I5"/>
<reference evidence="2 3" key="1">
    <citation type="submission" date="2018-01" db="EMBL/GenBank/DDBJ databases">
        <authorList>
            <person name="Gaut B.S."/>
            <person name="Morton B.R."/>
            <person name="Clegg M.T."/>
            <person name="Duvall M.R."/>
        </authorList>
    </citation>
    <scope>NUCLEOTIDE SEQUENCE [LARGE SCALE GENOMIC DNA]</scope>
    <source>
        <strain evidence="2">Cupriavidus taiwanensis cmp 52</strain>
    </source>
</reference>
<evidence type="ECO:0000313" key="3">
    <source>
        <dbReference type="Proteomes" id="UP000256805"/>
    </source>
</evidence>
<protein>
    <submittedName>
        <fullName evidence="2">Uncharacterized protein</fullName>
    </submittedName>
</protein>
<dbReference type="Proteomes" id="UP000256805">
    <property type="component" value="Unassembled WGS sequence"/>
</dbReference>
<feature type="compositionally biased region" description="Polar residues" evidence="1">
    <location>
        <begin position="36"/>
        <end position="52"/>
    </location>
</feature>
<dbReference type="EMBL" id="OVTA01000039">
    <property type="protein sequence ID" value="SPS00531.1"/>
    <property type="molecule type" value="Genomic_DNA"/>
</dbReference>
<evidence type="ECO:0000313" key="2">
    <source>
        <dbReference type="EMBL" id="SPS00531.1"/>
    </source>
</evidence>
<evidence type="ECO:0000256" key="1">
    <source>
        <dbReference type="SAM" id="MobiDB-lite"/>
    </source>
</evidence>